<reference evidence="2 3" key="1">
    <citation type="submission" date="2024-12" db="EMBL/GenBank/DDBJ databases">
        <title>Forecasting of Potato common scab and diversities of Pathogenic streptomyces spp. in china.</title>
        <authorList>
            <person name="Handique U."/>
            <person name="Wu J."/>
        </authorList>
    </citation>
    <scope>NUCLEOTIDE SEQUENCE [LARGE SCALE GENOMIC DNA]</scope>
    <source>
        <strain evidence="2 3">ZRIMU1530</strain>
    </source>
</reference>
<dbReference type="RefSeq" id="WP_409120634.1">
    <property type="nucleotide sequence ID" value="NZ_JBJVNI010000003.1"/>
</dbReference>
<dbReference type="InterPro" id="IPR039365">
    <property type="entry name" value="IS701-like"/>
</dbReference>
<comment type="caution">
    <text evidence="2">The sequence shown here is derived from an EMBL/GenBank/DDBJ whole genome shotgun (WGS) entry which is preliminary data.</text>
</comment>
<evidence type="ECO:0000259" key="1">
    <source>
        <dbReference type="Pfam" id="PF13546"/>
    </source>
</evidence>
<sequence length="407" mass="44939">MATKQIFPAHDQYQRISITDFSGEVFGHLPRQDQRQWAETYLRGLLGTPGRKSVRRMAAAVSGAPTASQSLHQFVSSSPWPWEPSRSALADWTGRRAAVRAWNLVPIVVPKRGRHSVGVHRRFDAAAGRVVNCQIGVGLLLSTRLGDLPVDWRLHLPAAWCGDPLLRRRARIPDSGDARSLWALGLELVDAQSARSDGRAVPVVADARDLLDPTPLVNGLSGRGARFVLCAAGSLVLRVGSPFDPRWQANRTVTAEQLCVDDPLLRRGAQILAHSRRHRAQHSTARWSLSGPVHLPRTRHTLRLLATWHPRHARPAQIWLTNLMHADVDELIDLAGTQLGTNSALQSLQTDFGLFDFEGRSFPGWHHHMTLVSAAYDWHELSAAAGQERGTPRLRIGDSPFGRADSG</sequence>
<proteinExistence type="predicted"/>
<protein>
    <submittedName>
        <fullName evidence="2">IS701 family transposase</fullName>
    </submittedName>
</protein>
<accession>A0ABW9HM02</accession>
<dbReference type="PANTHER" id="PTHR33627">
    <property type="entry name" value="TRANSPOSASE"/>
    <property type="match status" value="1"/>
</dbReference>
<evidence type="ECO:0000313" key="3">
    <source>
        <dbReference type="Proteomes" id="UP001631957"/>
    </source>
</evidence>
<dbReference type="EMBL" id="JBJVNI010000003">
    <property type="protein sequence ID" value="MFM9608254.1"/>
    <property type="molecule type" value="Genomic_DNA"/>
</dbReference>
<evidence type="ECO:0000313" key="2">
    <source>
        <dbReference type="EMBL" id="MFM9608254.1"/>
    </source>
</evidence>
<dbReference type="InterPro" id="IPR038721">
    <property type="entry name" value="IS701-like_DDE_dom"/>
</dbReference>
<keyword evidence="3" id="KW-1185">Reference proteome</keyword>
<dbReference type="PANTHER" id="PTHR33627:SF1">
    <property type="entry name" value="TRANSPOSASE"/>
    <property type="match status" value="1"/>
</dbReference>
<name>A0ABW9HM02_9ACTN</name>
<dbReference type="Pfam" id="PF13546">
    <property type="entry name" value="DDE_5"/>
    <property type="match status" value="1"/>
</dbReference>
<feature type="domain" description="Transposase IS701-like DDE" evidence="1">
    <location>
        <begin position="24"/>
        <end position="248"/>
    </location>
</feature>
<organism evidence="2 3">
    <name type="scientific">Streptomyces niveiscabiei</name>
    <dbReference type="NCBI Taxonomy" id="164115"/>
    <lineage>
        <taxon>Bacteria</taxon>
        <taxon>Bacillati</taxon>
        <taxon>Actinomycetota</taxon>
        <taxon>Actinomycetes</taxon>
        <taxon>Kitasatosporales</taxon>
        <taxon>Streptomycetaceae</taxon>
        <taxon>Streptomyces</taxon>
    </lineage>
</organism>
<dbReference type="Proteomes" id="UP001631957">
    <property type="component" value="Unassembled WGS sequence"/>
</dbReference>
<gene>
    <name evidence="2" type="ORF">ACKI18_05955</name>
</gene>